<dbReference type="InterPro" id="IPR004358">
    <property type="entry name" value="Sig_transdc_His_kin-like_C"/>
</dbReference>
<evidence type="ECO:0000256" key="14">
    <source>
        <dbReference type="ARBA" id="ARBA00023136"/>
    </source>
</evidence>
<evidence type="ECO:0000313" key="19">
    <source>
        <dbReference type="Proteomes" id="UP001595711"/>
    </source>
</evidence>
<evidence type="ECO:0000313" key="18">
    <source>
        <dbReference type="EMBL" id="MFC3675791.1"/>
    </source>
</evidence>
<dbReference type="Pfam" id="PF00512">
    <property type="entry name" value="HisKA"/>
    <property type="match status" value="1"/>
</dbReference>
<keyword evidence="19" id="KW-1185">Reference proteome</keyword>
<keyword evidence="5" id="KW-0997">Cell inner membrane</keyword>
<dbReference type="PROSITE" id="PS50109">
    <property type="entry name" value="HIS_KIN"/>
    <property type="match status" value="1"/>
</dbReference>
<evidence type="ECO:0000259" key="16">
    <source>
        <dbReference type="PROSITE" id="PS50109"/>
    </source>
</evidence>
<dbReference type="InterPro" id="IPR005467">
    <property type="entry name" value="His_kinase_dom"/>
</dbReference>
<reference evidence="19" key="1">
    <citation type="journal article" date="2019" name="Int. J. Syst. Evol. Microbiol.">
        <title>The Global Catalogue of Microorganisms (GCM) 10K type strain sequencing project: providing services to taxonomists for standard genome sequencing and annotation.</title>
        <authorList>
            <consortium name="The Broad Institute Genomics Platform"/>
            <consortium name="The Broad Institute Genome Sequencing Center for Infectious Disease"/>
            <person name="Wu L."/>
            <person name="Ma J."/>
        </authorList>
    </citation>
    <scope>NUCLEOTIDE SEQUENCE [LARGE SCALE GENOMIC DNA]</scope>
    <source>
        <strain evidence="19">KCTC 42182</strain>
    </source>
</reference>
<evidence type="ECO:0000256" key="1">
    <source>
        <dbReference type="ARBA" id="ARBA00000085"/>
    </source>
</evidence>
<dbReference type="RefSeq" id="WP_379725028.1">
    <property type="nucleotide sequence ID" value="NZ_JBHRYJ010000001.1"/>
</dbReference>
<dbReference type="EC" id="2.7.13.3" evidence="3"/>
<keyword evidence="6" id="KW-0597">Phosphoprotein</keyword>
<dbReference type="InterPro" id="IPR003594">
    <property type="entry name" value="HATPase_dom"/>
</dbReference>
<keyword evidence="10 18" id="KW-0418">Kinase</keyword>
<evidence type="ECO:0000256" key="5">
    <source>
        <dbReference type="ARBA" id="ARBA00022519"/>
    </source>
</evidence>
<evidence type="ECO:0000256" key="2">
    <source>
        <dbReference type="ARBA" id="ARBA00004429"/>
    </source>
</evidence>
<feature type="domain" description="HAMP" evidence="17">
    <location>
        <begin position="221"/>
        <end position="273"/>
    </location>
</feature>
<evidence type="ECO:0000256" key="12">
    <source>
        <dbReference type="ARBA" id="ARBA00022989"/>
    </source>
</evidence>
<keyword evidence="11" id="KW-0067">ATP-binding</keyword>
<keyword evidence="8 15" id="KW-0812">Transmembrane</keyword>
<evidence type="ECO:0000256" key="4">
    <source>
        <dbReference type="ARBA" id="ARBA00022475"/>
    </source>
</evidence>
<keyword evidence="13" id="KW-0902">Two-component regulatory system</keyword>
<evidence type="ECO:0000256" key="13">
    <source>
        <dbReference type="ARBA" id="ARBA00023012"/>
    </source>
</evidence>
<dbReference type="PRINTS" id="PR00344">
    <property type="entry name" value="BCTRLSENSOR"/>
</dbReference>
<dbReference type="SUPFAM" id="SSF47384">
    <property type="entry name" value="Homodimeric domain of signal transducing histidine kinase"/>
    <property type="match status" value="1"/>
</dbReference>
<organism evidence="18 19">
    <name type="scientific">Ferrovibrio xuzhouensis</name>
    <dbReference type="NCBI Taxonomy" id="1576914"/>
    <lineage>
        <taxon>Bacteria</taxon>
        <taxon>Pseudomonadati</taxon>
        <taxon>Pseudomonadota</taxon>
        <taxon>Alphaproteobacteria</taxon>
        <taxon>Rhodospirillales</taxon>
        <taxon>Rhodospirillaceae</taxon>
        <taxon>Ferrovibrio</taxon>
    </lineage>
</organism>
<dbReference type="SMART" id="SM00304">
    <property type="entry name" value="HAMP"/>
    <property type="match status" value="1"/>
</dbReference>
<keyword evidence="7" id="KW-0808">Transferase</keyword>
<evidence type="ECO:0000256" key="9">
    <source>
        <dbReference type="ARBA" id="ARBA00022741"/>
    </source>
</evidence>
<keyword evidence="4" id="KW-1003">Cell membrane</keyword>
<dbReference type="PROSITE" id="PS50885">
    <property type="entry name" value="HAMP"/>
    <property type="match status" value="1"/>
</dbReference>
<dbReference type="SMART" id="SM00387">
    <property type="entry name" value="HATPase_c"/>
    <property type="match status" value="1"/>
</dbReference>
<dbReference type="CDD" id="cd00082">
    <property type="entry name" value="HisKA"/>
    <property type="match status" value="1"/>
</dbReference>
<dbReference type="Gene3D" id="1.10.287.130">
    <property type="match status" value="1"/>
</dbReference>
<dbReference type="Pfam" id="PF00672">
    <property type="entry name" value="HAMP"/>
    <property type="match status" value="1"/>
</dbReference>
<dbReference type="InterPro" id="IPR036097">
    <property type="entry name" value="HisK_dim/P_sf"/>
</dbReference>
<dbReference type="InterPro" id="IPR003660">
    <property type="entry name" value="HAMP_dom"/>
</dbReference>
<dbReference type="PANTHER" id="PTHR44936:SF5">
    <property type="entry name" value="SENSOR HISTIDINE KINASE ENVZ"/>
    <property type="match status" value="1"/>
</dbReference>
<dbReference type="InterPro" id="IPR036890">
    <property type="entry name" value="HATPase_C_sf"/>
</dbReference>
<evidence type="ECO:0000256" key="7">
    <source>
        <dbReference type="ARBA" id="ARBA00022679"/>
    </source>
</evidence>
<dbReference type="Proteomes" id="UP001595711">
    <property type="component" value="Unassembled WGS sequence"/>
</dbReference>
<comment type="caution">
    <text evidence="18">The sequence shown here is derived from an EMBL/GenBank/DDBJ whole genome shotgun (WGS) entry which is preliminary data.</text>
</comment>
<keyword evidence="14 15" id="KW-0472">Membrane</keyword>
<feature type="transmembrane region" description="Helical" evidence="15">
    <location>
        <begin position="202"/>
        <end position="220"/>
    </location>
</feature>
<evidence type="ECO:0000256" key="6">
    <source>
        <dbReference type="ARBA" id="ARBA00022553"/>
    </source>
</evidence>
<evidence type="ECO:0000256" key="15">
    <source>
        <dbReference type="SAM" id="Phobius"/>
    </source>
</evidence>
<keyword evidence="12 15" id="KW-1133">Transmembrane helix</keyword>
<dbReference type="InterPro" id="IPR003661">
    <property type="entry name" value="HisK_dim/P_dom"/>
</dbReference>
<comment type="subcellular location">
    <subcellularLocation>
        <location evidence="2">Cell inner membrane</location>
        <topology evidence="2">Multi-pass membrane protein</topology>
    </subcellularLocation>
</comment>
<dbReference type="SMART" id="SM00388">
    <property type="entry name" value="HisKA"/>
    <property type="match status" value="1"/>
</dbReference>
<evidence type="ECO:0000256" key="11">
    <source>
        <dbReference type="ARBA" id="ARBA00022840"/>
    </source>
</evidence>
<name>A0ABV7VEB4_9PROT</name>
<proteinExistence type="predicted"/>
<evidence type="ECO:0000256" key="3">
    <source>
        <dbReference type="ARBA" id="ARBA00012438"/>
    </source>
</evidence>
<dbReference type="CDD" id="cd06225">
    <property type="entry name" value="HAMP"/>
    <property type="match status" value="1"/>
</dbReference>
<dbReference type="GO" id="GO:0016301">
    <property type="term" value="F:kinase activity"/>
    <property type="evidence" value="ECO:0007669"/>
    <property type="project" value="UniProtKB-KW"/>
</dbReference>
<dbReference type="Gene3D" id="3.30.565.10">
    <property type="entry name" value="Histidine kinase-like ATPase, C-terminal domain"/>
    <property type="match status" value="1"/>
</dbReference>
<dbReference type="EMBL" id="JBHRYJ010000001">
    <property type="protein sequence ID" value="MFC3675791.1"/>
    <property type="molecule type" value="Genomic_DNA"/>
</dbReference>
<accession>A0ABV7VEB4</accession>
<dbReference type="PANTHER" id="PTHR44936">
    <property type="entry name" value="SENSOR PROTEIN CREC"/>
    <property type="match status" value="1"/>
</dbReference>
<dbReference type="InterPro" id="IPR050980">
    <property type="entry name" value="2C_sensor_his_kinase"/>
</dbReference>
<evidence type="ECO:0000256" key="10">
    <source>
        <dbReference type="ARBA" id="ARBA00022777"/>
    </source>
</evidence>
<dbReference type="Pfam" id="PF02518">
    <property type="entry name" value="HATPase_c"/>
    <property type="match status" value="1"/>
</dbReference>
<protein>
    <recommendedName>
        <fullName evidence="3">histidine kinase</fullName>
        <ecNumber evidence="3">2.7.13.3</ecNumber>
    </recommendedName>
</protein>
<dbReference type="SUPFAM" id="SSF55874">
    <property type="entry name" value="ATPase domain of HSP90 chaperone/DNA topoisomerase II/histidine kinase"/>
    <property type="match status" value="1"/>
</dbReference>
<gene>
    <name evidence="18" type="ORF">ACFOOQ_09575</name>
</gene>
<keyword evidence="9" id="KW-0547">Nucleotide-binding</keyword>
<evidence type="ECO:0000259" key="17">
    <source>
        <dbReference type="PROSITE" id="PS50885"/>
    </source>
</evidence>
<comment type="catalytic activity">
    <reaction evidence="1">
        <text>ATP + protein L-histidine = ADP + protein N-phospho-L-histidine.</text>
        <dbReference type="EC" id="2.7.13.3"/>
    </reaction>
</comment>
<evidence type="ECO:0000256" key="8">
    <source>
        <dbReference type="ARBA" id="ARBA00022692"/>
    </source>
</evidence>
<sequence length="480" mass="52520">MRIPIWSNLRLAPRLILVIIAGLLAVKAVDKAMPLVIRPPDIMFFDRDWLLATLREARDRSNAVSAADRPGVLRNLPARQWLDFTPLGAKPEFRHAPHGNAFAELRAGAFAELHRQIADTLGLAPQDVLLMADDLDDPEYSARPLVIILPPLPIVMRDALDDRRSNMLSSDLRIAFRIGTDDWLLVMPKSDGQETLRMVRNVALPLLAVMMIGLLSIWVTRGVVRPLDELAAAADRLGHDREPRLVGRFNAPELQAIGNSFNEMQLRLKRFVDDRLQMIAAISHDLRTPLTRLRLFAEYLPDAEQRRQVLADIADMETMVSATLTFGNSQLRDEPSSGIDLASLLISLCDTATDAGCPTQYDGPDHAALVCQPVAIRRAFGNLIDNACKFGTAVQVALRADADALTVTIADDGPGIPADQVEMAFRPFTRLETSRNRETGGTGLGLTIARDAIAAQGGSIVLSAAPQGGLLATVTLPRRT</sequence>
<feature type="domain" description="Histidine kinase" evidence="16">
    <location>
        <begin position="281"/>
        <end position="480"/>
    </location>
</feature>